<comment type="similarity">
    <text evidence="1">Belongs to the UPF0262 family.</text>
</comment>
<gene>
    <name evidence="2" type="ORF">C0081_02120</name>
</gene>
<comment type="caution">
    <text evidence="2">The sequence shown here is derived from an EMBL/GenBank/DDBJ whole genome shotgun (WGS) entry which is preliminary data.</text>
</comment>
<dbReference type="OrthoDB" id="9798434at2"/>
<protein>
    <recommendedName>
        <fullName evidence="1">UPF0262 protein C0081_02120</fullName>
    </recommendedName>
</protein>
<dbReference type="InterPro" id="IPR008321">
    <property type="entry name" value="UCP032146"/>
</dbReference>
<keyword evidence="3" id="KW-1185">Reference proteome</keyword>
<dbReference type="HAMAP" id="MF_00678">
    <property type="entry name" value="UPF0262"/>
    <property type="match status" value="1"/>
</dbReference>
<dbReference type="EMBL" id="PKUQ01000001">
    <property type="protein sequence ID" value="PLW79050.1"/>
    <property type="molecule type" value="Genomic_DNA"/>
</dbReference>
<proteinExistence type="inferred from homology"/>
<sequence length="189" mass="20936">MVETNGTDEPGAIFDEGKSNCSAAPVGDAVDQTAGFRLCAVNLDPNSIQPASADIEHERSVAIHDLVEDNSFHPVGHEDGGPYTLNLTLIERKLVMEIKLENDSPIATHILSLTPFRRIIKDYFLICDSYYEAIKTATPSRIEAIDMGRRGLHNEGSQILQSRLEGKITTDFPTARRLFTLICSLHWRG</sequence>
<dbReference type="PIRSF" id="PIRSF032146">
    <property type="entry name" value="UCP032146"/>
    <property type="match status" value="1"/>
</dbReference>
<evidence type="ECO:0000256" key="1">
    <source>
        <dbReference type="HAMAP-Rule" id="MF_00678"/>
    </source>
</evidence>
<evidence type="ECO:0000313" key="2">
    <source>
        <dbReference type="EMBL" id="PLW79050.1"/>
    </source>
</evidence>
<organism evidence="2 3">
    <name type="scientific">Cohaesibacter celericrescens</name>
    <dbReference type="NCBI Taxonomy" id="2067669"/>
    <lineage>
        <taxon>Bacteria</taxon>
        <taxon>Pseudomonadati</taxon>
        <taxon>Pseudomonadota</taxon>
        <taxon>Alphaproteobacteria</taxon>
        <taxon>Hyphomicrobiales</taxon>
        <taxon>Cohaesibacteraceae</taxon>
    </lineage>
</organism>
<accession>A0A2N5XX14</accession>
<evidence type="ECO:0000313" key="3">
    <source>
        <dbReference type="Proteomes" id="UP000234881"/>
    </source>
</evidence>
<dbReference type="Pfam" id="PF06793">
    <property type="entry name" value="UPF0262"/>
    <property type="match status" value="1"/>
</dbReference>
<dbReference type="NCBIfam" id="NF002769">
    <property type="entry name" value="PRK02853.1"/>
    <property type="match status" value="1"/>
</dbReference>
<dbReference type="AlphaFoldDB" id="A0A2N5XX14"/>
<reference evidence="2 3" key="1">
    <citation type="submission" date="2018-01" db="EMBL/GenBank/DDBJ databases">
        <title>The draft genome sequence of Cohaesibacter sp. H1304.</title>
        <authorList>
            <person name="Wang N.-N."/>
            <person name="Du Z.-J."/>
        </authorList>
    </citation>
    <scope>NUCLEOTIDE SEQUENCE [LARGE SCALE GENOMIC DNA]</scope>
    <source>
        <strain evidence="2 3">H1304</strain>
    </source>
</reference>
<dbReference type="Proteomes" id="UP000234881">
    <property type="component" value="Unassembled WGS sequence"/>
</dbReference>
<name>A0A2N5XX14_9HYPH</name>